<gene>
    <name evidence="2" type="ORF">DIT97_10310</name>
</gene>
<reference evidence="2 3" key="1">
    <citation type="journal article" date="2018" name="Nat. Biotechnol.">
        <title>A standardized bacterial taxonomy based on genome phylogeny substantially revises the tree of life.</title>
        <authorList>
            <person name="Parks D.H."/>
            <person name="Chuvochina M."/>
            <person name="Waite D.W."/>
            <person name="Rinke C."/>
            <person name="Skarshewski A."/>
            <person name="Chaumeil P.A."/>
            <person name="Hugenholtz P."/>
        </authorList>
    </citation>
    <scope>NUCLEOTIDE SEQUENCE [LARGE SCALE GENOMIC DNA]</scope>
    <source>
        <strain evidence="2">UBA9375</strain>
    </source>
</reference>
<evidence type="ECO:0000313" key="3">
    <source>
        <dbReference type="Proteomes" id="UP000263642"/>
    </source>
</evidence>
<comment type="caution">
    <text evidence="2">The sequence shown here is derived from an EMBL/GenBank/DDBJ whole genome shotgun (WGS) entry which is preliminary data.</text>
</comment>
<protein>
    <submittedName>
        <fullName evidence="2">Uncharacterized protein</fullName>
    </submittedName>
</protein>
<keyword evidence="1" id="KW-0732">Signal</keyword>
<accession>A0A3D3R737</accession>
<name>A0A3D3R737_9PLAN</name>
<proteinExistence type="predicted"/>
<dbReference type="PROSITE" id="PS51257">
    <property type="entry name" value="PROKAR_LIPOPROTEIN"/>
    <property type="match status" value="1"/>
</dbReference>
<organism evidence="2 3">
    <name type="scientific">Gimesia maris</name>
    <dbReference type="NCBI Taxonomy" id="122"/>
    <lineage>
        <taxon>Bacteria</taxon>
        <taxon>Pseudomonadati</taxon>
        <taxon>Planctomycetota</taxon>
        <taxon>Planctomycetia</taxon>
        <taxon>Planctomycetales</taxon>
        <taxon>Planctomycetaceae</taxon>
        <taxon>Gimesia</taxon>
    </lineage>
</organism>
<sequence>MKSRKSFSLLFAAIILIQGCGAGPEGSEQAARAYLAGEFDKWMSGQDNEAATFKARLQSQVNPISYEIRSVVPDKPDPLAIAKPANLTKDWKEWPAYRLNVVYGSISRAGTPLEQVATYTLTWNAFEKKWYVKDRS</sequence>
<evidence type="ECO:0000313" key="2">
    <source>
        <dbReference type="EMBL" id="HCO23420.1"/>
    </source>
</evidence>
<feature type="signal peptide" evidence="1">
    <location>
        <begin position="1"/>
        <end position="22"/>
    </location>
</feature>
<dbReference type="AlphaFoldDB" id="A0A3D3R737"/>
<dbReference type="EMBL" id="DQAY01000059">
    <property type="protein sequence ID" value="HCO23420.1"/>
    <property type="molecule type" value="Genomic_DNA"/>
</dbReference>
<feature type="chain" id="PRO_5017784586" evidence="1">
    <location>
        <begin position="23"/>
        <end position="136"/>
    </location>
</feature>
<evidence type="ECO:0000256" key="1">
    <source>
        <dbReference type="SAM" id="SignalP"/>
    </source>
</evidence>
<dbReference type="Proteomes" id="UP000263642">
    <property type="component" value="Unassembled WGS sequence"/>
</dbReference>